<dbReference type="AlphaFoldDB" id="A0A1Y2C7K1"/>
<protein>
    <submittedName>
        <fullName evidence="2">Uncharacterized protein</fullName>
    </submittedName>
</protein>
<reference evidence="2 3" key="1">
    <citation type="submission" date="2016-07" db="EMBL/GenBank/DDBJ databases">
        <title>Pervasive Adenine N6-methylation of Active Genes in Fungi.</title>
        <authorList>
            <consortium name="DOE Joint Genome Institute"/>
            <person name="Mondo S.J."/>
            <person name="Dannebaum R.O."/>
            <person name="Kuo R.C."/>
            <person name="Labutti K."/>
            <person name="Haridas S."/>
            <person name="Kuo A."/>
            <person name="Salamov A."/>
            <person name="Ahrendt S.R."/>
            <person name="Lipzen A."/>
            <person name="Sullivan W."/>
            <person name="Andreopoulos W.B."/>
            <person name="Clum A."/>
            <person name="Lindquist E."/>
            <person name="Daum C."/>
            <person name="Ramamoorthy G.K."/>
            <person name="Gryganskyi A."/>
            <person name="Culley D."/>
            <person name="Magnuson J.K."/>
            <person name="James T.Y."/>
            <person name="O'Malley M.A."/>
            <person name="Stajich J.E."/>
            <person name="Spatafora J.W."/>
            <person name="Visel A."/>
            <person name="Grigoriev I.V."/>
        </authorList>
    </citation>
    <scope>NUCLEOTIDE SEQUENCE [LARGE SCALE GENOMIC DNA]</scope>
    <source>
        <strain evidence="2 3">JEL800</strain>
    </source>
</reference>
<keyword evidence="3" id="KW-1185">Reference proteome</keyword>
<comment type="caution">
    <text evidence="2">The sequence shown here is derived from an EMBL/GenBank/DDBJ whole genome shotgun (WGS) entry which is preliminary data.</text>
</comment>
<evidence type="ECO:0000313" key="3">
    <source>
        <dbReference type="Proteomes" id="UP000193642"/>
    </source>
</evidence>
<dbReference type="EMBL" id="MCGO01000026">
    <property type="protein sequence ID" value="ORY43002.1"/>
    <property type="molecule type" value="Genomic_DNA"/>
</dbReference>
<keyword evidence="1" id="KW-0732">Signal</keyword>
<dbReference type="Proteomes" id="UP000193642">
    <property type="component" value="Unassembled WGS sequence"/>
</dbReference>
<evidence type="ECO:0000313" key="2">
    <source>
        <dbReference type="EMBL" id="ORY43002.1"/>
    </source>
</evidence>
<sequence length="404" mass="42250">MLLWGGRFIVQILFLLSLAICVFAQESKYVALLKAIRDNNPSFPKDCFVGLDSVVTLNDVVTYCRDTLQPNFDYAGAKYCLASVTTGKTKKRAAASSLISDELLKSVIDPINNSCYGAVDDFNNANSSPFTPPAGPNPAYTGGTQAISDFVASSKLNVDRAILVKSLAEASLLVKRGFLAQNVPGSTFTGSFAKGVVIQIIVEGCQLTFQEVTSDTSSAVNVGTGGSGTIAFTLDTSVKSFWLNYNLSPSSIGRLLFVNIYYDGTNSIMYKFTVDGLKDTITEVNIAAIIGAAPLIASIINTSTISQPSLTVSGLLSASTINSSTVSQPSLPTTTTQSTSLISSSTSMALSSGATSSFGFTTSASPSTTPISTNTSTTNIQIKVGAAQTLVYSLAAFIGSTLLL</sequence>
<feature type="signal peptide" evidence="1">
    <location>
        <begin position="1"/>
        <end position="24"/>
    </location>
</feature>
<dbReference type="OrthoDB" id="10468836at2759"/>
<feature type="chain" id="PRO_5012666175" evidence="1">
    <location>
        <begin position="25"/>
        <end position="404"/>
    </location>
</feature>
<evidence type="ECO:0000256" key="1">
    <source>
        <dbReference type="SAM" id="SignalP"/>
    </source>
</evidence>
<accession>A0A1Y2C7K1</accession>
<organism evidence="2 3">
    <name type="scientific">Rhizoclosmatium globosum</name>
    <dbReference type="NCBI Taxonomy" id="329046"/>
    <lineage>
        <taxon>Eukaryota</taxon>
        <taxon>Fungi</taxon>
        <taxon>Fungi incertae sedis</taxon>
        <taxon>Chytridiomycota</taxon>
        <taxon>Chytridiomycota incertae sedis</taxon>
        <taxon>Chytridiomycetes</taxon>
        <taxon>Chytridiales</taxon>
        <taxon>Chytriomycetaceae</taxon>
        <taxon>Rhizoclosmatium</taxon>
    </lineage>
</organism>
<gene>
    <name evidence="2" type="ORF">BCR33DRAFT_766701</name>
</gene>
<name>A0A1Y2C7K1_9FUNG</name>
<proteinExistence type="predicted"/>